<evidence type="ECO:0000256" key="4">
    <source>
        <dbReference type="ARBA" id="ARBA00023136"/>
    </source>
</evidence>
<protein>
    <submittedName>
        <fullName evidence="7 8">Bax inhibitor 1-like isoform X1</fullName>
    </submittedName>
</protein>
<feature type="transmembrane region" description="Helical" evidence="5">
    <location>
        <begin position="56"/>
        <end position="74"/>
    </location>
</feature>
<evidence type="ECO:0000256" key="1">
    <source>
        <dbReference type="ARBA" id="ARBA00004141"/>
    </source>
</evidence>
<keyword evidence="4 5" id="KW-0472">Membrane</keyword>
<accession>A0ABM1UY35</accession>
<comment type="subcellular location">
    <subcellularLocation>
        <location evidence="1">Membrane</location>
        <topology evidence="1">Multi-pass membrane protein</topology>
    </subcellularLocation>
</comment>
<dbReference type="RefSeq" id="XP_027768403.1">
    <property type="nucleotide sequence ID" value="XM_027912602.1"/>
</dbReference>
<name>A0ABM1UY35_SOLPN</name>
<gene>
    <name evidence="7 8" type="primary">LOC107029652</name>
</gene>
<feature type="transmembrane region" description="Helical" evidence="5">
    <location>
        <begin position="186"/>
        <end position="204"/>
    </location>
</feature>
<keyword evidence="2 5" id="KW-0812">Transmembrane</keyword>
<feature type="transmembrane region" description="Helical" evidence="5">
    <location>
        <begin position="12"/>
        <end position="35"/>
    </location>
</feature>
<dbReference type="RefSeq" id="XP_027768401.1">
    <property type="nucleotide sequence ID" value="XM_027912600.1"/>
</dbReference>
<comment type="similarity">
    <text evidence="5">Belongs to the BI1 family.</text>
</comment>
<dbReference type="InterPro" id="IPR006214">
    <property type="entry name" value="Bax_inhibitor_1-related"/>
</dbReference>
<evidence type="ECO:0000313" key="8">
    <source>
        <dbReference type="RefSeq" id="XP_027768403.1"/>
    </source>
</evidence>
<feature type="transmembrane region" description="Helical" evidence="5">
    <location>
        <begin position="136"/>
        <end position="155"/>
    </location>
</feature>
<feature type="transmembrane region" description="Helical" evidence="5">
    <location>
        <begin position="216"/>
        <end position="237"/>
    </location>
</feature>
<keyword evidence="6" id="KW-1185">Reference proteome</keyword>
<dbReference type="GeneID" id="107029652"/>
<dbReference type="Proteomes" id="UP000694930">
    <property type="component" value="Chromosome 1"/>
</dbReference>
<feature type="transmembrane region" description="Helical" evidence="5">
    <location>
        <begin position="109"/>
        <end position="130"/>
    </location>
</feature>
<reference evidence="7 8" key="2">
    <citation type="submission" date="2025-05" db="UniProtKB">
        <authorList>
            <consortium name="RefSeq"/>
        </authorList>
    </citation>
    <scope>IDENTIFICATION</scope>
</reference>
<dbReference type="PANTHER" id="PTHR23291:SF99">
    <property type="entry name" value="BAX INHIBITOR 1-LIKE"/>
    <property type="match status" value="1"/>
</dbReference>
<evidence type="ECO:0000256" key="5">
    <source>
        <dbReference type="RuleBase" id="RU004379"/>
    </source>
</evidence>
<keyword evidence="3 5" id="KW-1133">Transmembrane helix</keyword>
<feature type="transmembrane region" description="Helical" evidence="5">
    <location>
        <begin position="162"/>
        <end position="180"/>
    </location>
</feature>
<evidence type="ECO:0000256" key="2">
    <source>
        <dbReference type="ARBA" id="ARBA00022692"/>
    </source>
</evidence>
<proteinExistence type="inferred from homology"/>
<organism evidence="6 8">
    <name type="scientific">Solanum pennellii</name>
    <name type="common">Tomato</name>
    <name type="synonym">Lycopersicon pennellii</name>
    <dbReference type="NCBI Taxonomy" id="28526"/>
    <lineage>
        <taxon>Eukaryota</taxon>
        <taxon>Viridiplantae</taxon>
        <taxon>Streptophyta</taxon>
        <taxon>Embryophyta</taxon>
        <taxon>Tracheophyta</taxon>
        <taxon>Spermatophyta</taxon>
        <taxon>Magnoliopsida</taxon>
        <taxon>eudicotyledons</taxon>
        <taxon>Gunneridae</taxon>
        <taxon>Pentapetalae</taxon>
        <taxon>asterids</taxon>
        <taxon>lamiids</taxon>
        <taxon>Solanales</taxon>
        <taxon>Solanaceae</taxon>
        <taxon>Solanoideae</taxon>
        <taxon>Solaneae</taxon>
        <taxon>Solanum</taxon>
        <taxon>Solanum subgen. Lycopersicon</taxon>
    </lineage>
</organism>
<evidence type="ECO:0000313" key="6">
    <source>
        <dbReference type="Proteomes" id="UP000694930"/>
    </source>
</evidence>
<reference evidence="6" key="1">
    <citation type="journal article" date="2014" name="Nat. Genet.">
        <title>The genome of the stress-tolerant wild tomato species Solanum pennellii.</title>
        <authorList>
            <person name="Bolger A."/>
            <person name="Scossa F."/>
            <person name="Bolger M.E."/>
            <person name="Lanz C."/>
            <person name="Maumus F."/>
            <person name="Tohge T."/>
            <person name="Quesneville H."/>
            <person name="Alseekh S."/>
            <person name="Sorensen I."/>
            <person name="Lichtenstein G."/>
            <person name="Fich E.A."/>
            <person name="Conte M."/>
            <person name="Keller H."/>
            <person name="Schneeberger K."/>
            <person name="Schwacke R."/>
            <person name="Ofner I."/>
            <person name="Vrebalov J."/>
            <person name="Xu Y."/>
            <person name="Osorio S."/>
            <person name="Aflitos S.A."/>
            <person name="Schijlen E."/>
            <person name="Jimenez-Gomez J.M."/>
            <person name="Ryngajllo M."/>
            <person name="Kimura S."/>
            <person name="Kumar R."/>
            <person name="Koenig D."/>
            <person name="Headland L.R."/>
            <person name="Maloof J.N."/>
            <person name="Sinha N."/>
            <person name="van Ham R.C."/>
            <person name="Lankhorst R.K."/>
            <person name="Mao L."/>
            <person name="Vogel A."/>
            <person name="Arsova B."/>
            <person name="Panstruga R."/>
            <person name="Fei Z."/>
            <person name="Rose J.K."/>
            <person name="Zamir D."/>
            <person name="Carrari F."/>
            <person name="Giovannoni J.J."/>
            <person name="Weigel D."/>
            <person name="Usadel B."/>
            <person name="Fernie A.R."/>
        </authorList>
    </citation>
    <scope>NUCLEOTIDE SEQUENCE [LARGE SCALE GENOMIC DNA]</scope>
</reference>
<sequence>MLWWLVITSDMIFVGYTVQWTLKVFAVLSMFMGNWTRQDMMSSAPITQHAYTSLKTVYVTLLLAILATTFGSYLHLIWETGGMLSIIKCGSSLLLLYRTPQQRVLSRLLYLMDVAICFGASVSLFTKYFFEIDQSTVIRFLQGAAIVFGCFWCAAKVHRERSYIYITSLFSTCILILLRFDVSQWTLKAYVLLALFMGYLVLYSQEILYNARFGEINFANCAFTIFFCLPAIVVHAVRLCLGANMH</sequence>
<evidence type="ECO:0000256" key="3">
    <source>
        <dbReference type="ARBA" id="ARBA00022989"/>
    </source>
</evidence>
<evidence type="ECO:0000313" key="7">
    <source>
        <dbReference type="RefSeq" id="XP_027768401.1"/>
    </source>
</evidence>
<dbReference type="PANTHER" id="PTHR23291">
    <property type="entry name" value="BAX INHIBITOR-RELATED"/>
    <property type="match status" value="1"/>
</dbReference>